<evidence type="ECO:0000313" key="2">
    <source>
        <dbReference type="EMBL" id="CAA9492571.1"/>
    </source>
</evidence>
<proteinExistence type="predicted"/>
<sequence>MPAISPEEHFATAAPARRADLERLHGMIREAAPELEAEVTPTMLGYGPYHYRYASGREGDSHLLSIANRKQYISLYVTSASEGRYLA</sequence>
<feature type="non-terminal residue" evidence="2">
    <location>
        <position position="87"/>
    </location>
</feature>
<gene>
    <name evidence="2" type="ORF">AVDCRST_MAG38-2666</name>
</gene>
<protein>
    <recommendedName>
        <fullName evidence="1">YdhG-like domain-containing protein</fullName>
    </recommendedName>
</protein>
<dbReference type="AlphaFoldDB" id="A0A6J4S9N8"/>
<dbReference type="EMBL" id="CADCVJ010000223">
    <property type="protein sequence ID" value="CAA9492571.1"/>
    <property type="molecule type" value="Genomic_DNA"/>
</dbReference>
<accession>A0A6J4S9N8</accession>
<dbReference type="InterPro" id="IPR014922">
    <property type="entry name" value="YdhG-like"/>
</dbReference>
<organism evidence="2">
    <name type="scientific">uncultured Solirubrobacteraceae bacterium</name>
    <dbReference type="NCBI Taxonomy" id="1162706"/>
    <lineage>
        <taxon>Bacteria</taxon>
        <taxon>Bacillati</taxon>
        <taxon>Actinomycetota</taxon>
        <taxon>Thermoleophilia</taxon>
        <taxon>Solirubrobacterales</taxon>
        <taxon>Solirubrobacteraceae</taxon>
        <taxon>environmental samples</taxon>
    </lineage>
</organism>
<feature type="domain" description="YdhG-like" evidence="1">
    <location>
        <begin position="17"/>
        <end position="79"/>
    </location>
</feature>
<evidence type="ECO:0000259" key="1">
    <source>
        <dbReference type="Pfam" id="PF08818"/>
    </source>
</evidence>
<dbReference type="Pfam" id="PF08818">
    <property type="entry name" value="DUF1801"/>
    <property type="match status" value="1"/>
</dbReference>
<reference evidence="2" key="1">
    <citation type="submission" date="2020-02" db="EMBL/GenBank/DDBJ databases">
        <authorList>
            <person name="Meier V. D."/>
        </authorList>
    </citation>
    <scope>NUCLEOTIDE SEQUENCE</scope>
    <source>
        <strain evidence="2">AVDCRST_MAG38</strain>
    </source>
</reference>
<name>A0A6J4S9N8_9ACTN</name>